<comment type="caution">
    <text evidence="16">The sequence shown here is derived from an EMBL/GenBank/DDBJ whole genome shotgun (WGS) entry which is preliminary data.</text>
</comment>
<feature type="domain" description="Glycosyl transferase family 51" evidence="15">
    <location>
        <begin position="110"/>
        <end position="276"/>
    </location>
</feature>
<evidence type="ECO:0000256" key="1">
    <source>
        <dbReference type="ARBA" id="ARBA00004752"/>
    </source>
</evidence>
<feature type="transmembrane region" description="Helical" evidence="13">
    <location>
        <begin position="54"/>
        <end position="78"/>
    </location>
</feature>
<evidence type="ECO:0000256" key="3">
    <source>
        <dbReference type="ARBA" id="ARBA00007739"/>
    </source>
</evidence>
<dbReference type="Proteomes" id="UP001518989">
    <property type="component" value="Unassembled WGS sequence"/>
</dbReference>
<dbReference type="InterPro" id="IPR036950">
    <property type="entry name" value="PBP_transglycosylase"/>
</dbReference>
<organism evidence="16 17">
    <name type="scientific">Roseomonas haemaphysalidis</name>
    <dbReference type="NCBI Taxonomy" id="2768162"/>
    <lineage>
        <taxon>Bacteria</taxon>
        <taxon>Pseudomonadati</taxon>
        <taxon>Pseudomonadota</taxon>
        <taxon>Alphaproteobacteria</taxon>
        <taxon>Acetobacterales</taxon>
        <taxon>Roseomonadaceae</taxon>
        <taxon>Roseomonas</taxon>
    </lineage>
</organism>
<proteinExistence type="inferred from homology"/>
<dbReference type="EMBL" id="JACTNG010000016">
    <property type="protein sequence ID" value="MBO1081593.1"/>
    <property type="molecule type" value="Genomic_DNA"/>
</dbReference>
<evidence type="ECO:0000256" key="6">
    <source>
        <dbReference type="ARBA" id="ARBA00022676"/>
    </source>
</evidence>
<dbReference type="PANTHER" id="PTHR32282">
    <property type="entry name" value="BINDING PROTEIN TRANSPEPTIDASE, PUTATIVE-RELATED"/>
    <property type="match status" value="1"/>
</dbReference>
<comment type="similarity">
    <text evidence="3">In the N-terminal section; belongs to the glycosyltransferase 51 family.</text>
</comment>
<evidence type="ECO:0000256" key="5">
    <source>
        <dbReference type="ARBA" id="ARBA00022670"/>
    </source>
</evidence>
<evidence type="ECO:0000259" key="14">
    <source>
        <dbReference type="Pfam" id="PF00905"/>
    </source>
</evidence>
<evidence type="ECO:0000256" key="10">
    <source>
        <dbReference type="ARBA" id="ARBA00044770"/>
    </source>
</evidence>
<feature type="compositionally biased region" description="Low complexity" evidence="12">
    <location>
        <begin position="1"/>
        <end position="15"/>
    </location>
</feature>
<keyword evidence="7" id="KW-0808">Transferase</keyword>
<evidence type="ECO:0000256" key="7">
    <source>
        <dbReference type="ARBA" id="ARBA00022679"/>
    </source>
</evidence>
<keyword evidence="5" id="KW-0645">Protease</keyword>
<feature type="region of interest" description="Disordered" evidence="12">
    <location>
        <begin position="1"/>
        <end position="43"/>
    </location>
</feature>
<dbReference type="Gene3D" id="1.10.3810.10">
    <property type="entry name" value="Biosynthetic peptidoglycan transglycosylase-like"/>
    <property type="match status" value="1"/>
</dbReference>
<dbReference type="InterPro" id="IPR012338">
    <property type="entry name" value="Beta-lactam/transpept-like"/>
</dbReference>
<feature type="domain" description="Penicillin-binding protein transpeptidase" evidence="14">
    <location>
        <begin position="359"/>
        <end position="589"/>
    </location>
</feature>
<comment type="pathway">
    <text evidence="1">Cell wall biogenesis; peptidoglycan biosynthesis.</text>
</comment>
<accession>A0ABS3KVU3</accession>
<evidence type="ECO:0000313" key="16">
    <source>
        <dbReference type="EMBL" id="MBO1081593.1"/>
    </source>
</evidence>
<keyword evidence="13" id="KW-0812">Transmembrane</keyword>
<evidence type="ECO:0000256" key="2">
    <source>
        <dbReference type="ARBA" id="ARBA00007090"/>
    </source>
</evidence>
<gene>
    <name evidence="16" type="ORF">IAI61_21365</name>
</gene>
<name>A0ABS3KVU3_9PROT</name>
<dbReference type="Pfam" id="PF00912">
    <property type="entry name" value="Transgly"/>
    <property type="match status" value="1"/>
</dbReference>
<dbReference type="InterPro" id="IPR023346">
    <property type="entry name" value="Lysozyme-like_dom_sf"/>
</dbReference>
<evidence type="ECO:0000256" key="9">
    <source>
        <dbReference type="ARBA" id="ARBA00023268"/>
    </source>
</evidence>
<protein>
    <recommendedName>
        <fullName evidence="10">peptidoglycan glycosyltransferase</fullName>
        <ecNumber evidence="10">2.4.99.28</ecNumber>
    </recommendedName>
</protein>
<comment type="catalytic activity">
    <reaction evidence="11">
        <text>[GlcNAc-(1-&gt;4)-Mur2Ac(oyl-L-Ala-gamma-D-Glu-L-Lys-D-Ala-D-Ala)](n)-di-trans,octa-cis-undecaprenyl diphosphate + beta-D-GlcNAc-(1-&gt;4)-Mur2Ac(oyl-L-Ala-gamma-D-Glu-L-Lys-D-Ala-D-Ala)-di-trans,octa-cis-undecaprenyl diphosphate = [GlcNAc-(1-&gt;4)-Mur2Ac(oyl-L-Ala-gamma-D-Glu-L-Lys-D-Ala-D-Ala)](n+1)-di-trans,octa-cis-undecaprenyl diphosphate + di-trans,octa-cis-undecaprenyl diphosphate + H(+)</text>
        <dbReference type="Rhea" id="RHEA:23708"/>
        <dbReference type="Rhea" id="RHEA-COMP:9602"/>
        <dbReference type="Rhea" id="RHEA-COMP:9603"/>
        <dbReference type="ChEBI" id="CHEBI:15378"/>
        <dbReference type="ChEBI" id="CHEBI:58405"/>
        <dbReference type="ChEBI" id="CHEBI:60033"/>
        <dbReference type="ChEBI" id="CHEBI:78435"/>
        <dbReference type="EC" id="2.4.99.28"/>
    </reaction>
</comment>
<keyword evidence="4" id="KW-0121">Carboxypeptidase</keyword>
<comment type="similarity">
    <text evidence="2">In the C-terminal section; belongs to the transpeptidase family.</text>
</comment>
<dbReference type="NCBIfam" id="TIGR02074">
    <property type="entry name" value="PBP_1a_fam"/>
    <property type="match status" value="1"/>
</dbReference>
<evidence type="ECO:0000256" key="11">
    <source>
        <dbReference type="ARBA" id="ARBA00049902"/>
    </source>
</evidence>
<keyword evidence="6" id="KW-0328">Glycosyltransferase</keyword>
<dbReference type="SUPFAM" id="SSF56601">
    <property type="entry name" value="beta-lactamase/transpeptidase-like"/>
    <property type="match status" value="1"/>
</dbReference>
<keyword evidence="9" id="KW-0511">Multifunctional enzyme</keyword>
<dbReference type="EC" id="2.4.99.28" evidence="10"/>
<evidence type="ECO:0000256" key="4">
    <source>
        <dbReference type="ARBA" id="ARBA00022645"/>
    </source>
</evidence>
<reference evidence="16 17" key="1">
    <citation type="submission" date="2020-09" db="EMBL/GenBank/DDBJ databases">
        <title>Roseomonas.</title>
        <authorList>
            <person name="Zhu W."/>
        </authorList>
    </citation>
    <scope>NUCLEOTIDE SEQUENCE [LARGE SCALE GENOMIC DNA]</scope>
    <source>
        <strain evidence="16 17">573</strain>
    </source>
</reference>
<dbReference type="PANTHER" id="PTHR32282:SF33">
    <property type="entry name" value="PEPTIDOGLYCAN GLYCOSYLTRANSFERASE"/>
    <property type="match status" value="1"/>
</dbReference>
<keyword evidence="13" id="KW-1133">Transmembrane helix</keyword>
<feature type="compositionally biased region" description="Low complexity" evidence="12">
    <location>
        <begin position="34"/>
        <end position="43"/>
    </location>
</feature>
<evidence type="ECO:0000256" key="12">
    <source>
        <dbReference type="SAM" id="MobiDB-lite"/>
    </source>
</evidence>
<evidence type="ECO:0000259" key="15">
    <source>
        <dbReference type="Pfam" id="PF00912"/>
    </source>
</evidence>
<evidence type="ECO:0000313" key="17">
    <source>
        <dbReference type="Proteomes" id="UP001518989"/>
    </source>
</evidence>
<dbReference type="Pfam" id="PF00905">
    <property type="entry name" value="Transpeptidase"/>
    <property type="match status" value="1"/>
</dbReference>
<keyword evidence="17" id="KW-1185">Reference proteome</keyword>
<dbReference type="InterPro" id="IPR001460">
    <property type="entry name" value="PCN-bd_Tpept"/>
</dbReference>
<dbReference type="Gene3D" id="3.40.710.10">
    <property type="entry name" value="DD-peptidase/beta-lactamase superfamily"/>
    <property type="match status" value="1"/>
</dbReference>
<dbReference type="SUPFAM" id="SSF53955">
    <property type="entry name" value="Lysozyme-like"/>
    <property type="match status" value="1"/>
</dbReference>
<dbReference type="InterPro" id="IPR050396">
    <property type="entry name" value="Glycosyltr_51/Transpeptidase"/>
</dbReference>
<keyword evidence="8" id="KW-0378">Hydrolase</keyword>
<sequence length="628" mass="65982">MFPCKSASSPSAGPADGLEEAMPRPQAHAPRGKAPAAHATVAPPARRRSGLGRLLRVLVLVTVWGGLALAAGVLFFAWDLPRPETALVASRRPAVTLEAADGRLLATSGDLYGERVRLADLPAFVPGALMAVEDRRFRSHFGLDPLGLLRAAVANWRAGRVVQGGSTLTQQLAKNLFLTPERHMRRKVQEAMLALWLESRFSKDQLIEIYLNRVYLGAGAYGVDAAARLYFGVPARRLALWQAAILAGLPKAPSRYNPRSSPEAAIRRGTEVLGAMVDAGLITAARATEEAAKMVLPPRPSGDAGWFSDWVQDDLADSFPGSGDLALRTTLDLRLQAVVEARLGALLAGPGAAAGVTQGAVVVLQASDGAVRAMVGGRDYRASPFNRATLARRQPGSAFKPFVWLAALEQGMDPSSTVSDQPLTLGGWSPGNGRWRARGEVSLEEALAHSINTAAVRVLLAAGGARAVAAVAERLGVQGRFPNNASLALGTAEVTLIDLVAGYAPFANGGMRVTPYGIAVAHGGGRSLAVPNPAPVRAVSAEHAAEMRRMLAAVVSRGTGRAAALPGRMVAGKTGTTQDFRDAWFVGIAGGLVAGIWLGNDDARPMEDVSGGTLPARLFHDVMEDTIR</sequence>
<dbReference type="InterPro" id="IPR001264">
    <property type="entry name" value="Glyco_trans_51"/>
</dbReference>
<keyword evidence="13" id="KW-0472">Membrane</keyword>
<evidence type="ECO:0000256" key="8">
    <source>
        <dbReference type="ARBA" id="ARBA00022801"/>
    </source>
</evidence>
<evidence type="ECO:0000256" key="13">
    <source>
        <dbReference type="SAM" id="Phobius"/>
    </source>
</evidence>